<dbReference type="HOGENOM" id="CLU_005034_0_0_1"/>
<keyword evidence="5" id="KW-1185">Reference proteome</keyword>
<dbReference type="PANTHER" id="PTHR30613:SF1">
    <property type="entry name" value="DUF1479 DOMAIN PROTEIN (AFU_ORTHOLOGUE AFUA_5G09280)"/>
    <property type="match status" value="1"/>
</dbReference>
<keyword evidence="1" id="KW-0812">Transmembrane</keyword>
<feature type="domain" description="ER membrane protein complex subunit 1 C-terminal" evidence="2">
    <location>
        <begin position="1191"/>
        <end position="1413"/>
    </location>
</feature>
<evidence type="ECO:0000259" key="2">
    <source>
        <dbReference type="Pfam" id="PF07774"/>
    </source>
</evidence>
<dbReference type="SUPFAM" id="SSF50998">
    <property type="entry name" value="Quinoprotein alcohol dehydrogenase-like"/>
    <property type="match status" value="1"/>
</dbReference>
<organism evidence="4 5">
    <name type="scientific">Ajellomyces capsulatus (strain G186AR / H82 / ATCC MYA-2454 / RMSCC 2432)</name>
    <name type="common">Darling's disease fungus</name>
    <name type="synonym">Histoplasma capsulatum</name>
    <dbReference type="NCBI Taxonomy" id="447093"/>
    <lineage>
        <taxon>Eukaryota</taxon>
        <taxon>Fungi</taxon>
        <taxon>Dikarya</taxon>
        <taxon>Ascomycota</taxon>
        <taxon>Pezizomycotina</taxon>
        <taxon>Eurotiomycetes</taxon>
        <taxon>Eurotiomycetidae</taxon>
        <taxon>Onygenales</taxon>
        <taxon>Ajellomycetaceae</taxon>
        <taxon>Histoplasma</taxon>
    </lineage>
</organism>
<dbReference type="STRING" id="447093.C0NTZ9"/>
<dbReference type="InterPro" id="IPR058545">
    <property type="entry name" value="Beta-prop_EMC1_1st"/>
</dbReference>
<dbReference type="InterPro" id="IPR010856">
    <property type="entry name" value="Gig2-like"/>
</dbReference>
<dbReference type="SUPFAM" id="SSF51197">
    <property type="entry name" value="Clavaminate synthase-like"/>
    <property type="match status" value="1"/>
</dbReference>
<accession>C0NTZ9</accession>
<sequence>MAMWKFASQVGIRTAVRAASTSPQPTKVAGDISSVFPSLRSDYKPEPLPKRFEDLKLRHFLRNGSALKKSWVRLLASLEHEVEEIRKAGSDVIPSIDFSDILSGKVSPGKLAEIRRRGCAIVRAVIPKPAALDLKQQATEYISANKNNVKAFPPDSPAVYELYWSPSQVAARAHPNILRTQCFLQGIWYSSDPKTQLSTTYPLSYADRFRIRNPGDAKFALGPHIDGGSLERWEDPEYSSVYQKILDGLWEEYDPFDARHRVHAKMDLYNGAGACSMLRFFQGWLSMSDTGPGEGTLHVCPMLKSSTAYTILRPFFDVQTSEPLMDSSFPGSVPGACQEYSDLSHPHLKLSITMVSVPRVEPGDYVAWHCDCLHSVDNEHRGKGDSSVLYIPAAPLCEMNARYLQKQRQAALIYSPPWDYPNAGGPGEFGFAGAVDWSTLSHDGLQAMGMGDAPWQVQGVEIMRLQAALILLASAVPASLAIFADEAYHIDYHHALLGTPQGHSTFFHKPSTSSAASLLYTLSEKYVLGAVNPKDGAIVWRQNLATAASADDGHPLPSLLRGVEGEDAVVSAIGGRVASWSALDGKLAWENEFHDGPVVGLETLVLDESVDPKLAAKDLIVLFGKTSGIVRRLDGASGNVKWEYKDDSDNSPFQVSTSQAAIYYISLQPATRKGYKIKVTALDLNTGHQTNHYTLNSEGEVSSPESIIFVGANSKSPLIVWADSTWKTIKINVIGTKHIHSLDVENNSGEDIQNVEFHAPRALNAEPHFLIHYATKSKSWAEVYHTDIKLGEISRAYQLPMVAESSVFTTSNRDTNVYFTRVTKTDISVVSSTSHEILARWTPSEAVTENARHAVSEVVARGSTYAVRFAQVLEAGNWMLVRNGDIAWSRPEILTEAVAVSWADVNGGEKLAQALEVEGHESLVGAYVHRLKRHVKDLEGLPTWLRGLPVRILSSFMTSDGSDLISFGFRKLVIVATRNGYVLAIDHANKGKILWKTKVAESRDADWNVKAINVAHYIATVYVEDGSFVKVNVSSGEIIERGNPSEPLESIVLIPSGGHQVAVSVQARGVPDLSSVPLDGNTFIVTLNGGRVLGWNSASPKVPLWEFLPPKGQKLINAIARPPHDPVASIGKVLGDRSVLYKYLNPNLALLTAVGDSTAAFYLLDAVSGQVLHSITQTGVDTSQPITTALSENWFTYSLWADVTEISDSKGYQLVISELYESPIANDRGPLGDAANYSSIHSNSGIPRPHVISQAYIIPEPISSMAVSQTRQGITTKQLLCSLPASNGVIGIPRQLLDPRRPIGRSPTANEAEEGLTQYAAFLDFDGRWFLTHSRDVIGIQNIESSQTLLESTSLVFAYGLDVFGTRIHPSQAFDILGKGFSKIQLLLTVIALAVGVAMLAPLARRKQVDLKWKS</sequence>
<dbReference type="Pfam" id="PF25293">
    <property type="entry name" value="Beta-prop_EMC1_N"/>
    <property type="match status" value="1"/>
</dbReference>
<dbReference type="Pfam" id="PF07774">
    <property type="entry name" value="EMC1_C"/>
    <property type="match status" value="1"/>
</dbReference>
<dbReference type="InterPro" id="IPR018391">
    <property type="entry name" value="PQQ_b-propeller_rpt"/>
</dbReference>
<dbReference type="InterPro" id="IPR011047">
    <property type="entry name" value="Quinoprotein_ADH-like_sf"/>
</dbReference>
<dbReference type="InterPro" id="IPR015943">
    <property type="entry name" value="WD40/YVTN_repeat-like_dom_sf"/>
</dbReference>
<dbReference type="Proteomes" id="UP000001631">
    <property type="component" value="Unassembled WGS sequence"/>
</dbReference>
<dbReference type="RefSeq" id="XP_045285991.1">
    <property type="nucleotide sequence ID" value="XM_045433678.1"/>
</dbReference>
<reference evidence="4" key="1">
    <citation type="submission" date="2009-02" db="EMBL/GenBank/DDBJ databases">
        <title>The Genome Sequence of Ajellomyces capsulatus strain G186AR.</title>
        <authorList>
            <consortium name="The Broad Institute Genome Sequencing Platform"/>
            <person name="Champion M."/>
            <person name="Cuomo C."/>
            <person name="Ma L.-J."/>
            <person name="Henn M.R."/>
            <person name="Sil A."/>
            <person name="Goldman B."/>
            <person name="Young S.K."/>
            <person name="Kodira C.D."/>
            <person name="Zeng Q."/>
            <person name="Koehrsen M."/>
            <person name="Alvarado L."/>
            <person name="Berlin A."/>
            <person name="Borenstein D."/>
            <person name="Chen Z."/>
            <person name="Engels R."/>
            <person name="Freedman E."/>
            <person name="Gellesch M."/>
            <person name="Goldberg J."/>
            <person name="Griggs A."/>
            <person name="Gujja S."/>
            <person name="Heiman D."/>
            <person name="Hepburn T."/>
            <person name="Howarth C."/>
            <person name="Jen D."/>
            <person name="Larson L."/>
            <person name="Lewis B."/>
            <person name="Mehta T."/>
            <person name="Park D."/>
            <person name="Pearson M."/>
            <person name="Roberts A."/>
            <person name="Saif S."/>
            <person name="Shea T."/>
            <person name="Shenoy N."/>
            <person name="Sisk P."/>
            <person name="Stolte C."/>
            <person name="Sykes S."/>
            <person name="Walk T."/>
            <person name="White J."/>
            <person name="Yandava C."/>
            <person name="Klein B."/>
            <person name="McEwen J.G."/>
            <person name="Puccia R."/>
            <person name="Goldman G.H."/>
            <person name="Felipe M.S."/>
            <person name="Nino-Vega G."/>
            <person name="San-Blas G."/>
            <person name="Taylor J."/>
            <person name="Mendoza L."/>
            <person name="Galagan J."/>
            <person name="Nusbaum C."/>
            <person name="Birren B."/>
        </authorList>
    </citation>
    <scope>NUCLEOTIDE SEQUENCE</scope>
    <source>
        <strain evidence="4">G186AR</strain>
    </source>
</reference>
<keyword evidence="1" id="KW-1133">Transmembrane helix</keyword>
<dbReference type="VEuPathDB" id="FungiDB:I7I50_05408"/>
<proteinExistence type="predicted"/>
<dbReference type="InParanoid" id="C0NTZ9"/>
<evidence type="ECO:0000313" key="4">
    <source>
        <dbReference type="EMBL" id="EEH05510.1"/>
    </source>
</evidence>
<dbReference type="Gene3D" id="2.130.10.10">
    <property type="entry name" value="YVTN repeat-like/Quinoprotein amine dehydrogenase"/>
    <property type="match status" value="2"/>
</dbReference>
<dbReference type="GeneID" id="69039645"/>
<dbReference type="InterPro" id="IPR027443">
    <property type="entry name" value="IPNS-like_sf"/>
</dbReference>
<evidence type="ECO:0000313" key="5">
    <source>
        <dbReference type="Proteomes" id="UP000001631"/>
    </source>
</evidence>
<dbReference type="PANTHER" id="PTHR30613">
    <property type="entry name" value="UNCHARACTERIZED PROTEIN YBIU-RELATED"/>
    <property type="match status" value="1"/>
</dbReference>
<feature type="domain" description="EMC1 first beta-propeller" evidence="3">
    <location>
        <begin position="481"/>
        <end position="892"/>
    </location>
</feature>
<name>C0NTZ9_AJECG</name>
<dbReference type="Pfam" id="PF07350">
    <property type="entry name" value="Gig2-like"/>
    <property type="match status" value="1"/>
</dbReference>
<protein>
    <submittedName>
        <fullName evidence="4">DUF1620 domain-containing protein</fullName>
    </submittedName>
</protein>
<feature type="transmembrane region" description="Helical" evidence="1">
    <location>
        <begin position="1384"/>
        <end position="1404"/>
    </location>
</feature>
<dbReference type="AlphaFoldDB" id="C0NTZ9"/>
<dbReference type="VEuPathDB" id="FungiDB:I7I50_05409"/>
<dbReference type="InterPro" id="IPR011678">
    <property type="entry name" value="EMC1_C"/>
</dbReference>
<dbReference type="Gene3D" id="2.60.120.330">
    <property type="entry name" value="B-lactam Antibiotic, Isopenicillin N Synthase, Chain"/>
    <property type="match status" value="1"/>
</dbReference>
<gene>
    <name evidence="4" type="ORF">HCBG_06629</name>
</gene>
<evidence type="ECO:0000256" key="1">
    <source>
        <dbReference type="SAM" id="Phobius"/>
    </source>
</evidence>
<keyword evidence="1" id="KW-0472">Membrane</keyword>
<dbReference type="EMBL" id="GG663371">
    <property type="protein sequence ID" value="EEH05510.1"/>
    <property type="molecule type" value="Genomic_DNA"/>
</dbReference>
<dbReference type="SMART" id="SM00564">
    <property type="entry name" value="PQQ"/>
    <property type="match status" value="3"/>
</dbReference>
<evidence type="ECO:0000259" key="3">
    <source>
        <dbReference type="Pfam" id="PF25293"/>
    </source>
</evidence>